<accession>A0A286IDG9</accession>
<gene>
    <name evidence="3" type="ORF">SAMN05877838_3086</name>
</gene>
<dbReference type="RefSeq" id="WP_097108622.1">
    <property type="nucleotide sequence ID" value="NZ_OCPC01000004.1"/>
</dbReference>
<evidence type="ECO:0000256" key="1">
    <source>
        <dbReference type="ARBA" id="ARBA00004117"/>
    </source>
</evidence>
<comment type="subcellular location">
    <subcellularLocation>
        <location evidence="1">Bacterial flagellum basal body</location>
    </subcellularLocation>
</comment>
<sequence length="127" mass="14042">MQPIQLFELASKQSHWLTVRQTVVAGNVANANTPGYAVREVAAFEAVLDQTQKPVRMAATQPGHIQEDPMRGAVRTGSFGDVDVQPSGNSVNLPEEMSKTGEIKRMYELNTGMVTAFHRMMLLTVRR</sequence>
<dbReference type="NCBIfam" id="NF004653">
    <property type="entry name" value="PRK06003.1"/>
    <property type="match status" value="1"/>
</dbReference>
<feature type="domain" description="Flagellar basal body rod protein N-terminal" evidence="2">
    <location>
        <begin position="19"/>
        <end position="36"/>
    </location>
</feature>
<proteinExistence type="predicted"/>
<evidence type="ECO:0000313" key="3">
    <source>
        <dbReference type="EMBL" id="SOE18168.1"/>
    </source>
</evidence>
<dbReference type="GO" id="GO:0009425">
    <property type="term" value="C:bacterial-type flagellum basal body"/>
    <property type="evidence" value="ECO:0007669"/>
    <property type="project" value="UniProtKB-SubCell"/>
</dbReference>
<dbReference type="Pfam" id="PF00460">
    <property type="entry name" value="Flg_bb_rod"/>
    <property type="match status" value="1"/>
</dbReference>
<evidence type="ECO:0000313" key="4">
    <source>
        <dbReference type="Proteomes" id="UP000219465"/>
    </source>
</evidence>
<dbReference type="AlphaFoldDB" id="A0A286IDG9"/>
<keyword evidence="4" id="KW-1185">Reference proteome</keyword>
<name>A0A286IDG9_9HYPH</name>
<dbReference type="InterPro" id="IPR001444">
    <property type="entry name" value="Flag_bb_rod_N"/>
</dbReference>
<protein>
    <submittedName>
        <fullName evidence="3">Flagellar basal-body rod protein FlgB</fullName>
    </submittedName>
</protein>
<dbReference type="Proteomes" id="UP000219465">
    <property type="component" value="Unassembled WGS sequence"/>
</dbReference>
<keyword evidence="3" id="KW-0966">Cell projection</keyword>
<dbReference type="EMBL" id="OCPC01000004">
    <property type="protein sequence ID" value="SOE18168.1"/>
    <property type="molecule type" value="Genomic_DNA"/>
</dbReference>
<reference evidence="4" key="1">
    <citation type="submission" date="2017-08" db="EMBL/GenBank/DDBJ databases">
        <authorList>
            <person name="Varghese N."/>
            <person name="Submissions S."/>
        </authorList>
    </citation>
    <scope>NUCLEOTIDE SEQUENCE [LARGE SCALE GENOMIC DNA]</scope>
    <source>
        <strain evidence="4">KCTC 23107</strain>
    </source>
</reference>
<keyword evidence="3" id="KW-0282">Flagellum</keyword>
<evidence type="ECO:0000259" key="2">
    <source>
        <dbReference type="Pfam" id="PF00460"/>
    </source>
</evidence>
<organism evidence="3 4">
    <name type="scientific">Hoeflea halophila</name>
    <dbReference type="NCBI Taxonomy" id="714899"/>
    <lineage>
        <taxon>Bacteria</taxon>
        <taxon>Pseudomonadati</taxon>
        <taxon>Pseudomonadota</taxon>
        <taxon>Alphaproteobacteria</taxon>
        <taxon>Hyphomicrobiales</taxon>
        <taxon>Rhizobiaceae</taxon>
        <taxon>Hoeflea</taxon>
    </lineage>
</organism>
<dbReference type="OrthoDB" id="9788334at2"/>
<keyword evidence="3" id="KW-0969">Cilium</keyword>